<comment type="caution">
    <text evidence="5">The sequence shown here is derived from an EMBL/GenBank/DDBJ whole genome shotgun (WGS) entry which is preliminary data.</text>
</comment>
<name>A0ABP8K3F8_9ACTN</name>
<feature type="domain" description="Tyr recombinase" evidence="4">
    <location>
        <begin position="68"/>
        <end position="237"/>
    </location>
</feature>
<keyword evidence="3" id="KW-0233">DNA recombination</keyword>
<evidence type="ECO:0000313" key="6">
    <source>
        <dbReference type="Proteomes" id="UP001500635"/>
    </source>
</evidence>
<evidence type="ECO:0000256" key="3">
    <source>
        <dbReference type="ARBA" id="ARBA00023172"/>
    </source>
</evidence>
<dbReference type="InterPro" id="IPR002104">
    <property type="entry name" value="Integrase_catalytic"/>
</dbReference>
<proteinExistence type="inferred from homology"/>
<dbReference type="SUPFAM" id="SSF56349">
    <property type="entry name" value="DNA breaking-rejoining enzymes"/>
    <property type="match status" value="1"/>
</dbReference>
<dbReference type="InterPro" id="IPR013762">
    <property type="entry name" value="Integrase-like_cat_sf"/>
</dbReference>
<evidence type="ECO:0000259" key="4">
    <source>
        <dbReference type="PROSITE" id="PS51898"/>
    </source>
</evidence>
<gene>
    <name evidence="5" type="ORF">GCM10023147_37170</name>
</gene>
<organism evidence="5 6">
    <name type="scientific">Tsukamurella soli</name>
    <dbReference type="NCBI Taxonomy" id="644556"/>
    <lineage>
        <taxon>Bacteria</taxon>
        <taxon>Bacillati</taxon>
        <taxon>Actinomycetota</taxon>
        <taxon>Actinomycetes</taxon>
        <taxon>Mycobacteriales</taxon>
        <taxon>Tsukamurellaceae</taxon>
        <taxon>Tsukamurella</taxon>
    </lineage>
</organism>
<evidence type="ECO:0000256" key="2">
    <source>
        <dbReference type="ARBA" id="ARBA00023125"/>
    </source>
</evidence>
<dbReference type="PROSITE" id="PS51898">
    <property type="entry name" value="TYR_RECOMBINASE"/>
    <property type="match status" value="1"/>
</dbReference>
<dbReference type="EMBL" id="BAABFR010000072">
    <property type="protein sequence ID" value="GAA4399595.1"/>
    <property type="molecule type" value="Genomic_DNA"/>
</dbReference>
<dbReference type="CDD" id="cd00397">
    <property type="entry name" value="DNA_BRE_C"/>
    <property type="match status" value="1"/>
</dbReference>
<dbReference type="InterPro" id="IPR050090">
    <property type="entry name" value="Tyrosine_recombinase_XerCD"/>
</dbReference>
<evidence type="ECO:0000313" key="5">
    <source>
        <dbReference type="EMBL" id="GAA4399595.1"/>
    </source>
</evidence>
<dbReference type="Gene3D" id="1.10.443.10">
    <property type="entry name" value="Intergrase catalytic core"/>
    <property type="match status" value="1"/>
</dbReference>
<dbReference type="Proteomes" id="UP001500635">
    <property type="component" value="Unassembled WGS sequence"/>
</dbReference>
<dbReference type="PANTHER" id="PTHR30349">
    <property type="entry name" value="PHAGE INTEGRASE-RELATED"/>
    <property type="match status" value="1"/>
</dbReference>
<protein>
    <recommendedName>
        <fullName evidence="4">Tyr recombinase domain-containing protein</fullName>
    </recommendedName>
</protein>
<accession>A0ABP8K3F8</accession>
<dbReference type="PANTHER" id="PTHR30349:SF41">
    <property type="entry name" value="INTEGRASE_RECOMBINASE PROTEIN MJ0367-RELATED"/>
    <property type="match status" value="1"/>
</dbReference>
<keyword evidence="6" id="KW-1185">Reference proteome</keyword>
<sequence length="252" mass="28546">MQYVQDFIHHDPFAATEAELEDWQDSLPVSVIRNYTSLVRPYYGWIHAKGYRADDPAKLLVMPPPRRGIPRPIALERLELALRTARPRILPWLLLAGFAGMRAKEIAYLRVEDFVVDSGFVMIHLVRTKGERERVTAFPRWCWDHIAPMLPEHGPCWARERGSGVVTPQLVSQLCNEHLHSIGFADTLHSLRHFAGTEALEATDNLRLVQEFLGHTSPSTTAIYTSVRPQRLAKMVDLLPVIDLSSPSVDVA</sequence>
<keyword evidence="2" id="KW-0238">DNA-binding</keyword>
<dbReference type="Pfam" id="PF00589">
    <property type="entry name" value="Phage_integrase"/>
    <property type="match status" value="1"/>
</dbReference>
<evidence type="ECO:0000256" key="1">
    <source>
        <dbReference type="ARBA" id="ARBA00008857"/>
    </source>
</evidence>
<comment type="similarity">
    <text evidence="1">Belongs to the 'phage' integrase family.</text>
</comment>
<reference evidence="6" key="1">
    <citation type="journal article" date="2019" name="Int. J. Syst. Evol. Microbiol.">
        <title>The Global Catalogue of Microorganisms (GCM) 10K type strain sequencing project: providing services to taxonomists for standard genome sequencing and annotation.</title>
        <authorList>
            <consortium name="The Broad Institute Genomics Platform"/>
            <consortium name="The Broad Institute Genome Sequencing Center for Infectious Disease"/>
            <person name="Wu L."/>
            <person name="Ma J."/>
        </authorList>
    </citation>
    <scope>NUCLEOTIDE SEQUENCE [LARGE SCALE GENOMIC DNA]</scope>
    <source>
        <strain evidence="6">JCM 17688</strain>
    </source>
</reference>
<dbReference type="InterPro" id="IPR011010">
    <property type="entry name" value="DNA_brk_join_enz"/>
</dbReference>